<evidence type="ECO:0000313" key="4">
    <source>
        <dbReference type="Proteomes" id="UP000266113"/>
    </source>
</evidence>
<evidence type="ECO:0000313" key="3">
    <source>
        <dbReference type="EMBL" id="RIE16001.1"/>
    </source>
</evidence>
<dbReference type="EMBL" id="QXIY01000040">
    <property type="protein sequence ID" value="RIE16001.1"/>
    <property type="molecule type" value="Genomic_DNA"/>
</dbReference>
<evidence type="ECO:0000259" key="2">
    <source>
        <dbReference type="Pfam" id="PF13579"/>
    </source>
</evidence>
<dbReference type="Proteomes" id="UP000266113">
    <property type="component" value="Unassembled WGS sequence"/>
</dbReference>
<keyword evidence="3" id="KW-0808">Transferase</keyword>
<dbReference type="AlphaFoldDB" id="A0A398E043"/>
<dbReference type="InterPro" id="IPR001296">
    <property type="entry name" value="Glyco_trans_1"/>
</dbReference>
<dbReference type="Pfam" id="PF00534">
    <property type="entry name" value="Glycos_transf_1"/>
    <property type="match status" value="1"/>
</dbReference>
<protein>
    <submittedName>
        <fullName evidence="3">Glycosyltransferase WbuB</fullName>
    </submittedName>
</protein>
<feature type="domain" description="Glycosyltransferase subfamily 4-like N-terminal" evidence="2">
    <location>
        <begin position="16"/>
        <end position="202"/>
    </location>
</feature>
<organism evidence="3 4">
    <name type="scientific">Candidatus Cryosericum septentrionale</name>
    <dbReference type="NCBI Taxonomy" id="2290913"/>
    <lineage>
        <taxon>Bacteria</taxon>
        <taxon>Pseudomonadati</taxon>
        <taxon>Caldisericota/Cryosericota group</taxon>
        <taxon>Candidatus Cryosericota</taxon>
        <taxon>Candidatus Cryosericia</taxon>
        <taxon>Candidatus Cryosericales</taxon>
        <taxon>Candidatus Cryosericaceae</taxon>
        <taxon>Candidatus Cryosericum</taxon>
    </lineage>
</organism>
<accession>A0A398E043</accession>
<dbReference type="InterPro" id="IPR028098">
    <property type="entry name" value="Glyco_trans_4-like_N"/>
</dbReference>
<dbReference type="RefSeq" id="WP_119086402.1">
    <property type="nucleotide sequence ID" value="NZ_QXIY01000040.1"/>
</dbReference>
<dbReference type="PANTHER" id="PTHR12526:SF622">
    <property type="entry name" value="GLYCOSYLTRANSFERASE (GROUP I)"/>
    <property type="match status" value="1"/>
</dbReference>
<proteinExistence type="predicted"/>
<dbReference type="CDD" id="cd03794">
    <property type="entry name" value="GT4_WbuB-like"/>
    <property type="match status" value="1"/>
</dbReference>
<comment type="caution">
    <text evidence="3">The sequence shown here is derived from an EMBL/GenBank/DDBJ whole genome shotgun (WGS) entry which is preliminary data.</text>
</comment>
<sequence length="420" mass="46178">MNILTLNHYAGSPSMGMEYRSYALSCELNARGHHCAIVAGTFSHLRQRNPDQAPFNVRRTSVEGIDWYWIPTGRYHSNGVRRVVSMLSFATRAWLYARRLAEEQQPDVVIASSTYPLDIYAAARIARTAGASLVFELHDMWPLAPQLLGGLSGRHPFIRVMQHAEDYYCRHADLIISVLPNAIEHLASRGLTSDRYAVVPNGVDVTAGRESQAPPESHLVMLRNARAAGRFVVLYAGSVGLFNRLDALLRAVNLVNDIPVQLVIIGQGFETETLKLLASNLGLKNVSFLSPVPRYQLHGLFALADIAYAGVGASPLCRYGISLNKLYEYMMAGVCVLFAGAADVFNDLVSEAGAGLSVAHASPEDIADGIRRLHALSGEERTELGRRGAAYCQSHFAYGVLAERYEAALLWACQHRRAQR</sequence>
<keyword evidence="4" id="KW-1185">Reference proteome</keyword>
<feature type="domain" description="Glycosyl transferase family 1" evidence="1">
    <location>
        <begin position="227"/>
        <end position="388"/>
    </location>
</feature>
<gene>
    <name evidence="3" type="ORF">SMC1_08795</name>
</gene>
<dbReference type="PANTHER" id="PTHR12526">
    <property type="entry name" value="GLYCOSYLTRANSFERASE"/>
    <property type="match status" value="1"/>
</dbReference>
<name>A0A398E043_9BACT</name>
<evidence type="ECO:0000259" key="1">
    <source>
        <dbReference type="Pfam" id="PF00534"/>
    </source>
</evidence>
<dbReference type="GO" id="GO:0016757">
    <property type="term" value="F:glycosyltransferase activity"/>
    <property type="evidence" value="ECO:0007669"/>
    <property type="project" value="InterPro"/>
</dbReference>
<reference evidence="3 4" key="1">
    <citation type="submission" date="2018-09" db="EMBL/GenBank/DDBJ databases">
        <title>Discovery and Ecogenomic Context for Candidatus Cryosericales, a Global Caldiserica Order Active in Thawing Permafrost.</title>
        <authorList>
            <person name="Martinez M.A."/>
            <person name="Woodcroft B.J."/>
            <person name="Ignacio Espinoza J.C."/>
            <person name="Zayed A."/>
            <person name="Singleton C.M."/>
            <person name="Boyd J."/>
            <person name="Li Y.-F."/>
            <person name="Purvine S."/>
            <person name="Maughan H."/>
            <person name="Hodgkins S.B."/>
            <person name="Anderson D."/>
            <person name="Sederholm M."/>
            <person name="Temperton B."/>
            <person name="Saleska S.R."/>
            <person name="Tyson G.W."/>
            <person name="Rich V.I."/>
        </authorList>
    </citation>
    <scope>NUCLEOTIDE SEQUENCE [LARGE SCALE GENOMIC DNA]</scope>
    <source>
        <strain evidence="3 4">SMC1</strain>
    </source>
</reference>
<dbReference type="OrthoDB" id="9787293at2"/>
<dbReference type="SUPFAM" id="SSF53756">
    <property type="entry name" value="UDP-Glycosyltransferase/glycogen phosphorylase"/>
    <property type="match status" value="1"/>
</dbReference>
<dbReference type="Gene3D" id="3.40.50.2000">
    <property type="entry name" value="Glycogen Phosphorylase B"/>
    <property type="match status" value="2"/>
</dbReference>
<dbReference type="Pfam" id="PF13579">
    <property type="entry name" value="Glyco_trans_4_4"/>
    <property type="match status" value="1"/>
</dbReference>